<evidence type="ECO:0000256" key="1">
    <source>
        <dbReference type="ARBA" id="ARBA00005695"/>
    </source>
</evidence>
<reference evidence="5" key="1">
    <citation type="submission" date="2021-01" db="EMBL/GenBank/DDBJ databases">
        <title>Whole genome shotgun sequence of Planotetraspora silvatica NBRC 100141.</title>
        <authorList>
            <person name="Komaki H."/>
            <person name="Tamura T."/>
        </authorList>
    </citation>
    <scope>NUCLEOTIDE SEQUENCE</scope>
    <source>
        <strain evidence="5">NBRC 100141</strain>
    </source>
</reference>
<dbReference type="Gene3D" id="3.40.190.10">
    <property type="entry name" value="Periplasmic binding protein-like II"/>
    <property type="match status" value="1"/>
</dbReference>
<dbReference type="GO" id="GO:0042597">
    <property type="term" value="C:periplasmic space"/>
    <property type="evidence" value="ECO:0007669"/>
    <property type="project" value="UniProtKB-ARBA"/>
</dbReference>
<dbReference type="SUPFAM" id="SSF53850">
    <property type="entry name" value="Periplasmic binding protein-like II"/>
    <property type="match status" value="1"/>
</dbReference>
<proteinExistence type="inferred from homology"/>
<dbReference type="InterPro" id="IPR006311">
    <property type="entry name" value="TAT_signal"/>
</dbReference>
<dbReference type="AlphaFoldDB" id="A0A8J3UN48"/>
<accession>A0A8J3UN48</accession>
<name>A0A8J3UN48_9ACTN</name>
<dbReference type="Gene3D" id="3.10.105.10">
    <property type="entry name" value="Dipeptide-binding Protein, Domain 3"/>
    <property type="match status" value="1"/>
</dbReference>
<dbReference type="PIRSF" id="PIRSF002741">
    <property type="entry name" value="MppA"/>
    <property type="match status" value="1"/>
</dbReference>
<evidence type="ECO:0000313" key="6">
    <source>
        <dbReference type="Proteomes" id="UP000644610"/>
    </source>
</evidence>
<keyword evidence="2" id="KW-0813">Transport</keyword>
<dbReference type="InterPro" id="IPR030678">
    <property type="entry name" value="Peptide/Ni-bd"/>
</dbReference>
<dbReference type="Gene3D" id="3.90.76.10">
    <property type="entry name" value="Dipeptide-binding Protein, Domain 1"/>
    <property type="match status" value="1"/>
</dbReference>
<dbReference type="PROSITE" id="PS51318">
    <property type="entry name" value="TAT"/>
    <property type="match status" value="1"/>
</dbReference>
<evidence type="ECO:0000256" key="3">
    <source>
        <dbReference type="ARBA" id="ARBA00022729"/>
    </source>
</evidence>
<dbReference type="EMBL" id="BOOQ01000030">
    <property type="protein sequence ID" value="GII48248.1"/>
    <property type="molecule type" value="Genomic_DNA"/>
</dbReference>
<dbReference type="GO" id="GO:1904680">
    <property type="term" value="F:peptide transmembrane transporter activity"/>
    <property type="evidence" value="ECO:0007669"/>
    <property type="project" value="TreeGrafter"/>
</dbReference>
<evidence type="ECO:0000259" key="4">
    <source>
        <dbReference type="Pfam" id="PF00496"/>
    </source>
</evidence>
<dbReference type="Pfam" id="PF00496">
    <property type="entry name" value="SBP_bac_5"/>
    <property type="match status" value="1"/>
</dbReference>
<dbReference type="PANTHER" id="PTHR30290:SF9">
    <property type="entry name" value="OLIGOPEPTIDE-BINDING PROTEIN APPA"/>
    <property type="match status" value="1"/>
</dbReference>
<keyword evidence="6" id="KW-1185">Reference proteome</keyword>
<dbReference type="GO" id="GO:0015833">
    <property type="term" value="P:peptide transport"/>
    <property type="evidence" value="ECO:0007669"/>
    <property type="project" value="TreeGrafter"/>
</dbReference>
<comment type="similarity">
    <text evidence="1">Belongs to the bacterial solute-binding protein 5 family.</text>
</comment>
<dbReference type="RefSeq" id="WP_203977489.1">
    <property type="nucleotide sequence ID" value="NZ_BAAAKY010000045.1"/>
</dbReference>
<organism evidence="5 6">
    <name type="scientific">Planotetraspora silvatica</name>
    <dbReference type="NCBI Taxonomy" id="234614"/>
    <lineage>
        <taxon>Bacteria</taxon>
        <taxon>Bacillati</taxon>
        <taxon>Actinomycetota</taxon>
        <taxon>Actinomycetes</taxon>
        <taxon>Streptosporangiales</taxon>
        <taxon>Streptosporangiaceae</taxon>
        <taxon>Planotetraspora</taxon>
    </lineage>
</organism>
<feature type="domain" description="Solute-binding protein family 5" evidence="4">
    <location>
        <begin position="112"/>
        <end position="462"/>
    </location>
</feature>
<evidence type="ECO:0000256" key="2">
    <source>
        <dbReference type="ARBA" id="ARBA00022448"/>
    </source>
</evidence>
<comment type="caution">
    <text evidence="5">The sequence shown here is derived from an EMBL/GenBank/DDBJ whole genome shotgun (WGS) entry which is preliminary data.</text>
</comment>
<dbReference type="GO" id="GO:0043190">
    <property type="term" value="C:ATP-binding cassette (ABC) transporter complex"/>
    <property type="evidence" value="ECO:0007669"/>
    <property type="project" value="InterPro"/>
</dbReference>
<gene>
    <name evidence="5" type="ORF">Psi02_46720</name>
</gene>
<protein>
    <submittedName>
        <fullName evidence="5">Diguanylate phosphodiesterase</fullName>
    </submittedName>
</protein>
<dbReference type="InterPro" id="IPR000914">
    <property type="entry name" value="SBP_5_dom"/>
</dbReference>
<dbReference type="CDD" id="cd00995">
    <property type="entry name" value="PBP2_NikA_DppA_OppA_like"/>
    <property type="match status" value="1"/>
</dbReference>
<keyword evidence="3" id="KW-0732">Signal</keyword>
<sequence>MSDQSHDALNTSHSEIPPGLRVPAISRRRMLQLGALGIGAFSAAPLLAACGSTSTTSQATSGGTKKGGNLVIVRDHDAVNMDKTTVFSNGSIWIYNQMYEPLVAMTDDGQGVKPWLAESYEMSPDNLSCTLKLRQGVKFHNGQPMTSADVKFSIDESSKTKGGWEFINSAIKEVTTPDDYTVVVTTKYPWAPLLADLSCPNNGIIPKDYAGKTKDEFYAAPIATGPFMWDTWQKGSSLTLKKHPSYWQPGKPYLDSVTWKVVADSNARALQLQGGQAHINEAPPFSSIAQLKNTPNVKVDVFPSTRTDYIMMNFTKKPYDDVHVRRAISYAVDREALVKNILFGYGTPANSFMMPSTPYYDKNTPGIQYDMAKAKEEMSQSSVPNGFTTTWLAMSGDAVDAAIAQVLQASLKELGITMNIQNVDPSAQHDLTGKLQYEIAHSYWTMDLADPDELAQFALDPTTGGHSFDTGFNDPSIIDLVHQAQKEFDKTKRQDLYSQLQLKAAESAFMAFLFYTPFPYSTSSKVQGFKVLPTGSYHMEDVSF</sequence>
<dbReference type="Proteomes" id="UP000644610">
    <property type="component" value="Unassembled WGS sequence"/>
</dbReference>
<dbReference type="PANTHER" id="PTHR30290">
    <property type="entry name" value="PERIPLASMIC BINDING COMPONENT OF ABC TRANSPORTER"/>
    <property type="match status" value="1"/>
</dbReference>
<evidence type="ECO:0000313" key="5">
    <source>
        <dbReference type="EMBL" id="GII48248.1"/>
    </source>
</evidence>
<dbReference type="InterPro" id="IPR039424">
    <property type="entry name" value="SBP_5"/>
</dbReference>